<dbReference type="EMBL" id="JABFTP020000021">
    <property type="protein sequence ID" value="KAL3267964.1"/>
    <property type="molecule type" value="Genomic_DNA"/>
</dbReference>
<evidence type="ECO:0000313" key="1">
    <source>
        <dbReference type="EMBL" id="KAL3267964.1"/>
    </source>
</evidence>
<sequence>MDLNPLIPNATASHDVAHILSETFEDTIREVTAASNIASNIRKNNVDEDYTFFKDCAETIKQFEDNATTGHTNLQSVELEMMTKQARSLIVEQNIEYDSRKKEHILLKKEGLFQNYPFSCEEQNLINKDDVFPSVVEQSLDFMYKKDLHNCKVNHCLKKVKNKINVEKQYQKILPR</sequence>
<dbReference type="Proteomes" id="UP001516400">
    <property type="component" value="Unassembled WGS sequence"/>
</dbReference>
<gene>
    <name evidence="1" type="ORF">HHI36_007101</name>
</gene>
<evidence type="ECO:0000313" key="2">
    <source>
        <dbReference type="Proteomes" id="UP001516400"/>
    </source>
</evidence>
<name>A0ABD2MNZ9_9CUCU</name>
<keyword evidence="2" id="KW-1185">Reference proteome</keyword>
<dbReference type="AlphaFoldDB" id="A0ABD2MNZ9"/>
<reference evidence="1 2" key="1">
    <citation type="journal article" date="2021" name="BMC Biol.">
        <title>Horizontally acquired antibacterial genes associated with adaptive radiation of ladybird beetles.</title>
        <authorList>
            <person name="Li H.S."/>
            <person name="Tang X.F."/>
            <person name="Huang Y.H."/>
            <person name="Xu Z.Y."/>
            <person name="Chen M.L."/>
            <person name="Du X.Y."/>
            <person name="Qiu B.Y."/>
            <person name="Chen P.T."/>
            <person name="Zhang W."/>
            <person name="Slipinski A."/>
            <person name="Escalona H.E."/>
            <person name="Waterhouse R.M."/>
            <person name="Zwick A."/>
            <person name="Pang H."/>
        </authorList>
    </citation>
    <scope>NUCLEOTIDE SEQUENCE [LARGE SCALE GENOMIC DNA]</scope>
    <source>
        <strain evidence="1">SYSU2018</strain>
    </source>
</reference>
<organism evidence="1 2">
    <name type="scientific">Cryptolaemus montrouzieri</name>
    <dbReference type="NCBI Taxonomy" id="559131"/>
    <lineage>
        <taxon>Eukaryota</taxon>
        <taxon>Metazoa</taxon>
        <taxon>Ecdysozoa</taxon>
        <taxon>Arthropoda</taxon>
        <taxon>Hexapoda</taxon>
        <taxon>Insecta</taxon>
        <taxon>Pterygota</taxon>
        <taxon>Neoptera</taxon>
        <taxon>Endopterygota</taxon>
        <taxon>Coleoptera</taxon>
        <taxon>Polyphaga</taxon>
        <taxon>Cucujiformia</taxon>
        <taxon>Coccinelloidea</taxon>
        <taxon>Coccinellidae</taxon>
        <taxon>Scymninae</taxon>
        <taxon>Scymnini</taxon>
        <taxon>Cryptolaemus</taxon>
    </lineage>
</organism>
<accession>A0ABD2MNZ9</accession>
<comment type="caution">
    <text evidence="1">The sequence shown here is derived from an EMBL/GenBank/DDBJ whole genome shotgun (WGS) entry which is preliminary data.</text>
</comment>
<proteinExistence type="predicted"/>
<protein>
    <submittedName>
        <fullName evidence="1">Uncharacterized protein</fullName>
    </submittedName>
</protein>